<evidence type="ECO:0000256" key="9">
    <source>
        <dbReference type="SAM" id="MobiDB-lite"/>
    </source>
</evidence>
<evidence type="ECO:0000313" key="12">
    <source>
        <dbReference type="Proteomes" id="UP001178507"/>
    </source>
</evidence>
<proteinExistence type="inferred from homology"/>
<evidence type="ECO:0000256" key="7">
    <source>
        <dbReference type="ARBA" id="ARBA00023242"/>
    </source>
</evidence>
<comment type="caution">
    <text evidence="11">The sequence shown here is derived from an EMBL/GenBank/DDBJ whole genome shotgun (WGS) entry which is preliminary data.</text>
</comment>
<dbReference type="Pfam" id="PF22782">
    <property type="entry name" value="SDE2"/>
    <property type="match status" value="1"/>
</dbReference>
<evidence type="ECO:0000256" key="4">
    <source>
        <dbReference type="ARBA" id="ARBA00022490"/>
    </source>
</evidence>
<dbReference type="PANTHER" id="PTHR12786:SF1">
    <property type="entry name" value="SPLICING REGULATOR SDE2"/>
    <property type="match status" value="1"/>
</dbReference>
<dbReference type="GO" id="GO:0008380">
    <property type="term" value="P:RNA splicing"/>
    <property type="evidence" value="ECO:0007669"/>
    <property type="project" value="UniProtKB-KW"/>
</dbReference>
<dbReference type="Proteomes" id="UP001178507">
    <property type="component" value="Unassembled WGS sequence"/>
</dbReference>
<evidence type="ECO:0000256" key="3">
    <source>
        <dbReference type="ARBA" id="ARBA00008726"/>
    </source>
</evidence>
<dbReference type="PANTHER" id="PTHR12786">
    <property type="entry name" value="SPLICING FACTOR SF3A-RELATED"/>
    <property type="match status" value="1"/>
</dbReference>
<evidence type="ECO:0000259" key="10">
    <source>
        <dbReference type="Pfam" id="PF22782"/>
    </source>
</evidence>
<dbReference type="GO" id="GO:0006397">
    <property type="term" value="P:mRNA processing"/>
    <property type="evidence" value="ECO:0007669"/>
    <property type="project" value="UniProtKB-KW"/>
</dbReference>
<evidence type="ECO:0000256" key="5">
    <source>
        <dbReference type="ARBA" id="ARBA00022664"/>
    </source>
</evidence>
<reference evidence="11" key="1">
    <citation type="submission" date="2023-08" db="EMBL/GenBank/DDBJ databases">
        <authorList>
            <person name="Chen Y."/>
            <person name="Shah S."/>
            <person name="Dougan E. K."/>
            <person name="Thang M."/>
            <person name="Chan C."/>
        </authorList>
    </citation>
    <scope>NUCLEOTIDE SEQUENCE</scope>
</reference>
<evidence type="ECO:0000256" key="8">
    <source>
        <dbReference type="ARBA" id="ARBA00023306"/>
    </source>
</evidence>
<name>A0AA36II62_9DINO</name>
<sequence length="285" mass="31097">MAGLIAQLPGGSTRFVAVDPELFACPDDVASRVREVLDEAIFERCSCRAAASDEELLSAFHALSLEGQEQEPQESQDYRVLFQGRDLELPTAASALVKAIESGAPCFVRVTFRLLGGKGGFGSLLRSQKGGKKTTNFDAMRDLNGRRIRHVKAVERIKEWLEKKKRDDELVNLLTGEGPELPKPTPQSESLDPDYLRKLKQSASSRPGLVTEGLRRLLQEEEEASAEVSEAKRPRIELEQAEAAPSAKDEDEDDDGVDWLGAMSALNGLSSPEEEDEGAAASSSK</sequence>
<evidence type="ECO:0000256" key="1">
    <source>
        <dbReference type="ARBA" id="ARBA00004123"/>
    </source>
</evidence>
<protein>
    <recommendedName>
        <fullName evidence="10">SDE2-like domain-containing protein</fullName>
    </recommendedName>
</protein>
<keyword evidence="5" id="KW-0507">mRNA processing</keyword>
<comment type="subcellular location">
    <subcellularLocation>
        <location evidence="2">Cytoplasm</location>
    </subcellularLocation>
    <subcellularLocation>
        <location evidence="1">Nucleus</location>
    </subcellularLocation>
</comment>
<evidence type="ECO:0000313" key="11">
    <source>
        <dbReference type="EMBL" id="CAJ1388241.1"/>
    </source>
</evidence>
<accession>A0AA36II62</accession>
<keyword evidence="12" id="KW-1185">Reference proteome</keyword>
<dbReference type="InterPro" id="IPR051421">
    <property type="entry name" value="RNA_Proc_DNA_Dmg_Regulator"/>
</dbReference>
<feature type="region of interest" description="Disordered" evidence="9">
    <location>
        <begin position="221"/>
        <end position="285"/>
    </location>
</feature>
<keyword evidence="8" id="KW-0131">Cell cycle</keyword>
<dbReference type="GO" id="GO:0005737">
    <property type="term" value="C:cytoplasm"/>
    <property type="evidence" value="ECO:0007669"/>
    <property type="project" value="UniProtKB-SubCell"/>
</dbReference>
<keyword evidence="7" id="KW-0539">Nucleus</keyword>
<keyword evidence="4" id="KW-0963">Cytoplasm</keyword>
<evidence type="ECO:0000256" key="2">
    <source>
        <dbReference type="ARBA" id="ARBA00004496"/>
    </source>
</evidence>
<dbReference type="EMBL" id="CAUJNA010001657">
    <property type="protein sequence ID" value="CAJ1388241.1"/>
    <property type="molecule type" value="Genomic_DNA"/>
</dbReference>
<evidence type="ECO:0000256" key="6">
    <source>
        <dbReference type="ARBA" id="ARBA00023187"/>
    </source>
</evidence>
<dbReference type="GO" id="GO:0005634">
    <property type="term" value="C:nucleus"/>
    <property type="evidence" value="ECO:0007669"/>
    <property type="project" value="UniProtKB-SubCell"/>
</dbReference>
<dbReference type="InterPro" id="IPR053822">
    <property type="entry name" value="SDE2-like_dom"/>
</dbReference>
<gene>
    <name evidence="11" type="ORF">EVOR1521_LOCUS14156</name>
</gene>
<feature type="compositionally biased region" description="Basic and acidic residues" evidence="9">
    <location>
        <begin position="229"/>
        <end position="238"/>
    </location>
</feature>
<organism evidence="11 12">
    <name type="scientific">Effrenium voratum</name>
    <dbReference type="NCBI Taxonomy" id="2562239"/>
    <lineage>
        <taxon>Eukaryota</taxon>
        <taxon>Sar</taxon>
        <taxon>Alveolata</taxon>
        <taxon>Dinophyceae</taxon>
        <taxon>Suessiales</taxon>
        <taxon>Symbiodiniaceae</taxon>
        <taxon>Effrenium</taxon>
    </lineage>
</organism>
<comment type="similarity">
    <text evidence="3">Belongs to the SDE2 family.</text>
</comment>
<feature type="domain" description="SDE2-like" evidence="10">
    <location>
        <begin position="116"/>
        <end position="168"/>
    </location>
</feature>
<keyword evidence="6" id="KW-0508">mRNA splicing</keyword>
<dbReference type="AlphaFoldDB" id="A0AA36II62"/>